<protein>
    <submittedName>
        <fullName evidence="2">Uncharacterized protein</fullName>
    </submittedName>
</protein>
<dbReference type="Proteomes" id="UP000218165">
    <property type="component" value="Chromosome"/>
</dbReference>
<evidence type="ECO:0000313" key="2">
    <source>
        <dbReference type="EMBL" id="ATG53239.1"/>
    </source>
</evidence>
<reference evidence="3" key="1">
    <citation type="submission" date="2017-09" db="EMBL/GenBank/DDBJ databases">
        <title>Brachybacterium sp. VM2412.</title>
        <authorList>
            <person name="Tak E.J."/>
            <person name="Bae J.-W."/>
        </authorList>
    </citation>
    <scope>NUCLEOTIDE SEQUENCE [LARGE SCALE GENOMIC DNA]</scope>
    <source>
        <strain evidence="3">VM2412</strain>
    </source>
</reference>
<evidence type="ECO:0000313" key="3">
    <source>
        <dbReference type="Proteomes" id="UP000218165"/>
    </source>
</evidence>
<gene>
    <name evidence="2" type="ORF">CFK38_12515</name>
</gene>
<name>A0A291GSC0_9MICO</name>
<proteinExistence type="predicted"/>
<evidence type="ECO:0000256" key="1">
    <source>
        <dbReference type="SAM" id="MobiDB-lite"/>
    </source>
</evidence>
<sequence length="91" mass="9758">MIGSSQGPAERAQRQLHGLFPEDPALTAATTWATETLRSAQLDPSTAPLRSLRALRRADRRLGVLAARYLVEAAAGRPAAPGRRPHPPTVL</sequence>
<feature type="region of interest" description="Disordered" evidence="1">
    <location>
        <begin position="1"/>
        <end position="22"/>
    </location>
</feature>
<dbReference type="EMBL" id="CP023563">
    <property type="protein sequence ID" value="ATG53239.1"/>
    <property type="molecule type" value="Genomic_DNA"/>
</dbReference>
<accession>A0A291GSC0</accession>
<organism evidence="2 3">
    <name type="scientific">Brachybacterium vulturis</name>
    <dbReference type="NCBI Taxonomy" id="2017484"/>
    <lineage>
        <taxon>Bacteria</taxon>
        <taxon>Bacillati</taxon>
        <taxon>Actinomycetota</taxon>
        <taxon>Actinomycetes</taxon>
        <taxon>Micrococcales</taxon>
        <taxon>Dermabacteraceae</taxon>
        <taxon>Brachybacterium</taxon>
    </lineage>
</organism>
<keyword evidence="3" id="KW-1185">Reference proteome</keyword>
<dbReference type="AlphaFoldDB" id="A0A291GSC0"/>
<dbReference type="KEGG" id="brz:CFK38_12515"/>